<dbReference type="AlphaFoldDB" id="A0A2P2QAX2"/>
<protein>
    <submittedName>
        <fullName evidence="1">Uncharacterized protein</fullName>
    </submittedName>
</protein>
<evidence type="ECO:0000313" key="1">
    <source>
        <dbReference type="EMBL" id="MBX64150.1"/>
    </source>
</evidence>
<accession>A0A2P2QAX2</accession>
<sequence>MNSCKHHDSGAIKTVGMDNCGFSLAFDDTWKTNSFGLI</sequence>
<dbReference type="EMBL" id="GGEC01083666">
    <property type="protein sequence ID" value="MBX64150.1"/>
    <property type="molecule type" value="Transcribed_RNA"/>
</dbReference>
<proteinExistence type="predicted"/>
<name>A0A2P2QAX2_RHIMU</name>
<organism evidence="1">
    <name type="scientific">Rhizophora mucronata</name>
    <name type="common">Asiatic mangrove</name>
    <dbReference type="NCBI Taxonomy" id="61149"/>
    <lineage>
        <taxon>Eukaryota</taxon>
        <taxon>Viridiplantae</taxon>
        <taxon>Streptophyta</taxon>
        <taxon>Embryophyta</taxon>
        <taxon>Tracheophyta</taxon>
        <taxon>Spermatophyta</taxon>
        <taxon>Magnoliopsida</taxon>
        <taxon>eudicotyledons</taxon>
        <taxon>Gunneridae</taxon>
        <taxon>Pentapetalae</taxon>
        <taxon>rosids</taxon>
        <taxon>fabids</taxon>
        <taxon>Malpighiales</taxon>
        <taxon>Rhizophoraceae</taxon>
        <taxon>Rhizophora</taxon>
    </lineage>
</organism>
<reference evidence="1" key="1">
    <citation type="submission" date="2018-02" db="EMBL/GenBank/DDBJ databases">
        <title>Rhizophora mucronata_Transcriptome.</title>
        <authorList>
            <person name="Meera S.P."/>
            <person name="Sreeshan A."/>
            <person name="Augustine A."/>
        </authorList>
    </citation>
    <scope>NUCLEOTIDE SEQUENCE</scope>
    <source>
        <tissue evidence="1">Leaf</tissue>
    </source>
</reference>